<comment type="caution">
    <text evidence="3">The sequence shown here is derived from an EMBL/GenBank/DDBJ whole genome shotgun (WGS) entry which is preliminary data.</text>
</comment>
<dbReference type="Pfam" id="PF12801">
    <property type="entry name" value="Fer4_5"/>
    <property type="match status" value="1"/>
</dbReference>
<gene>
    <name evidence="3" type="ORF">D0433_06480</name>
</gene>
<dbReference type="AlphaFoldDB" id="A0A395M0K0"/>
<feature type="transmembrane region" description="Helical" evidence="1">
    <location>
        <begin position="93"/>
        <end position="112"/>
    </location>
</feature>
<organism evidence="3 4">
    <name type="scientific">Candidatus Thermochlorobacter aerophilus</name>
    <dbReference type="NCBI Taxonomy" id="1868324"/>
    <lineage>
        <taxon>Bacteria</taxon>
        <taxon>Pseudomonadati</taxon>
        <taxon>Chlorobiota</taxon>
        <taxon>Chlorobiia</taxon>
        <taxon>Chlorobiales</taxon>
        <taxon>Candidatus Thermochlorobacteriaceae</taxon>
        <taxon>Candidatus Thermochlorobacter</taxon>
    </lineage>
</organism>
<keyword evidence="1" id="KW-0812">Transmembrane</keyword>
<keyword evidence="1" id="KW-1133">Transmembrane helix</keyword>
<evidence type="ECO:0000256" key="1">
    <source>
        <dbReference type="SAM" id="Phobius"/>
    </source>
</evidence>
<feature type="transmembrane region" description="Helical" evidence="1">
    <location>
        <begin position="132"/>
        <end position="151"/>
    </location>
</feature>
<reference evidence="3 4" key="1">
    <citation type="journal article" date="2011" name="ISME J.">
        <title>Community ecology of hot spring cyanobacterial mats: predominant populations and their functional potential.</title>
        <authorList>
            <person name="Klatt C.G."/>
            <person name="Wood J.M."/>
            <person name="Rusch D.B."/>
            <person name="Bateson M.M."/>
            <person name="Hamamura N."/>
            <person name="Heidelberg J.F."/>
            <person name="Grossman A.R."/>
            <person name="Bhaya D."/>
            <person name="Cohan F.M."/>
            <person name="Kuhl M."/>
            <person name="Bryant D.A."/>
            <person name="Ward D.M."/>
        </authorList>
    </citation>
    <scope>NUCLEOTIDE SEQUENCE [LARGE SCALE GENOMIC DNA]</scope>
    <source>
        <strain evidence="3">OS</strain>
    </source>
</reference>
<feature type="transmembrane region" description="Helical" evidence="1">
    <location>
        <begin position="21"/>
        <end position="38"/>
    </location>
</feature>
<protein>
    <submittedName>
        <fullName evidence="3">4Fe-4S binding protein</fullName>
    </submittedName>
</protein>
<name>A0A395M0K0_9BACT</name>
<evidence type="ECO:0000313" key="4">
    <source>
        <dbReference type="Proteomes" id="UP000266389"/>
    </source>
</evidence>
<accession>A0A395M0K0</accession>
<evidence type="ECO:0000259" key="2">
    <source>
        <dbReference type="Pfam" id="PF12801"/>
    </source>
</evidence>
<dbReference type="EMBL" id="PHFL01000043">
    <property type="protein sequence ID" value="RFM24313.1"/>
    <property type="molecule type" value="Genomic_DNA"/>
</dbReference>
<dbReference type="Proteomes" id="UP000266389">
    <property type="component" value="Unassembled WGS sequence"/>
</dbReference>
<dbReference type="InterPro" id="IPR017896">
    <property type="entry name" value="4Fe4S_Fe-S-bd"/>
</dbReference>
<sequence length="200" mass="22812">MMRRSATSEEEANALRRQRRIVQAIFVAINLILVDSRLPSLVWTIVGGAFWLAVIVITITNGPIVCSWVCWLGAAQDWAEPLAKRRWRANPNFWRPFVLVIAVLWAPVSWLIRPDTMHSLVAPFGITYTDLNAHVLQALFFVVVGASVMVLGKRGACVSFCPLLLVARVVRVKQWFLSLRWHRWFQKPLIINTVCVPKQK</sequence>
<keyword evidence="1" id="KW-0472">Membrane</keyword>
<feature type="transmembrane region" description="Helical" evidence="1">
    <location>
        <begin position="50"/>
        <end position="72"/>
    </location>
</feature>
<feature type="domain" description="4Fe-4S ferredoxin-type" evidence="2">
    <location>
        <begin position="45"/>
        <end position="88"/>
    </location>
</feature>
<proteinExistence type="predicted"/>
<evidence type="ECO:0000313" key="3">
    <source>
        <dbReference type="EMBL" id="RFM24313.1"/>
    </source>
</evidence>